<organism evidence="2 3">
    <name type="scientific">Thermosyntropha lipolytica DSM 11003</name>
    <dbReference type="NCBI Taxonomy" id="1123382"/>
    <lineage>
        <taxon>Bacteria</taxon>
        <taxon>Bacillati</taxon>
        <taxon>Bacillota</taxon>
        <taxon>Clostridia</taxon>
        <taxon>Eubacteriales</taxon>
        <taxon>Syntrophomonadaceae</taxon>
        <taxon>Thermosyntropha</taxon>
    </lineage>
</organism>
<feature type="transmembrane region" description="Helical" evidence="1">
    <location>
        <begin position="198"/>
        <end position="218"/>
    </location>
</feature>
<evidence type="ECO:0000256" key="1">
    <source>
        <dbReference type="SAM" id="Phobius"/>
    </source>
</evidence>
<proteinExistence type="predicted"/>
<dbReference type="EMBL" id="FQWY01000012">
    <property type="protein sequence ID" value="SHG77811.1"/>
    <property type="molecule type" value="Genomic_DNA"/>
</dbReference>
<feature type="transmembrane region" description="Helical" evidence="1">
    <location>
        <begin position="158"/>
        <end position="186"/>
    </location>
</feature>
<protein>
    <recommendedName>
        <fullName evidence="4">DUF4153 domain-containing protein</fullName>
    </recommendedName>
</protein>
<evidence type="ECO:0000313" key="2">
    <source>
        <dbReference type="EMBL" id="SHG77811.1"/>
    </source>
</evidence>
<feature type="transmembrane region" description="Helical" evidence="1">
    <location>
        <begin position="84"/>
        <end position="105"/>
    </location>
</feature>
<name>A0A1M5MKM4_9FIRM</name>
<dbReference type="RefSeq" id="WP_073090788.1">
    <property type="nucleotide sequence ID" value="NZ_FQWY01000012.1"/>
</dbReference>
<feature type="transmembrane region" description="Helical" evidence="1">
    <location>
        <begin position="125"/>
        <end position="146"/>
    </location>
</feature>
<sequence>MEGLWGRVIQLTKDALNAFKSFPAAMVNALAFAIVTIIRINIDWPQQELYNFLFNCLHLSLALGAVFSLTAITAAQRIYKSHKMFMVANGLGLLVPLVTFFLLYYCGRVDPLLTDFYNYPVLSELAAARVTAAMLICFLGFVVLAGDQKVGSDLAKSLFMILKAFFIALIYGGTIMAGLSAVAGAVQVLLYSQMSEKVYLYLATISGFISFAIFVGYFPDFTKDEMDFRRQEAEKQPRFVEVLFSSILIPLMLAMTLVLLLWTVKSLITGVEVSFTQLSSIATTYALGGLLLHIMVTHHESSLAGFYRRFFPYAALIILAFEARAFWIQLGHWGLKTTEYWFGMIWILSVCAAIILIVKKDKGHRFIAELACILALISVLPMVGYHDLSVKWQVNRLESLLVSQGMLTDGKLVAAVKEPELAVREAITDALVFLVSSSEAELPPWLDRNLINPETFKTKLGFEQAWPQISGQDRGIPYPAIVLQRPLGAVDISQYKWAVTVLEGYDLTSKPATVESERGLYRIYWLVNPPYGLPTLRIVLNDKEILKEDMKDYIKHIIKKYPPDENNYPRTVSMEDMSVVFTTQEIKVLLVFDYVEISVDPQKDIFHYSINPHVIYLQEKT</sequence>
<keyword evidence="1" id="KW-1133">Transmembrane helix</keyword>
<dbReference type="Proteomes" id="UP000242329">
    <property type="component" value="Unassembled WGS sequence"/>
</dbReference>
<keyword evidence="1" id="KW-0812">Transmembrane</keyword>
<feature type="transmembrane region" description="Helical" evidence="1">
    <location>
        <begin position="340"/>
        <end position="359"/>
    </location>
</feature>
<feature type="transmembrane region" description="Helical" evidence="1">
    <location>
        <begin position="366"/>
        <end position="385"/>
    </location>
</feature>
<feature type="transmembrane region" description="Helical" evidence="1">
    <location>
        <begin position="275"/>
        <end position="298"/>
    </location>
</feature>
<feature type="transmembrane region" description="Helical" evidence="1">
    <location>
        <begin position="21"/>
        <end position="40"/>
    </location>
</feature>
<evidence type="ECO:0000313" key="3">
    <source>
        <dbReference type="Proteomes" id="UP000242329"/>
    </source>
</evidence>
<feature type="transmembrane region" description="Helical" evidence="1">
    <location>
        <begin position="52"/>
        <end position="72"/>
    </location>
</feature>
<feature type="transmembrane region" description="Helical" evidence="1">
    <location>
        <begin position="310"/>
        <end position="328"/>
    </location>
</feature>
<keyword evidence="3" id="KW-1185">Reference proteome</keyword>
<evidence type="ECO:0008006" key="4">
    <source>
        <dbReference type="Google" id="ProtNLM"/>
    </source>
</evidence>
<dbReference type="AlphaFoldDB" id="A0A1M5MKM4"/>
<feature type="transmembrane region" description="Helical" evidence="1">
    <location>
        <begin position="239"/>
        <end position="263"/>
    </location>
</feature>
<dbReference type="STRING" id="1123382.SAMN02745221_00944"/>
<reference evidence="3" key="1">
    <citation type="submission" date="2016-11" db="EMBL/GenBank/DDBJ databases">
        <authorList>
            <person name="Varghese N."/>
            <person name="Submissions S."/>
        </authorList>
    </citation>
    <scope>NUCLEOTIDE SEQUENCE [LARGE SCALE GENOMIC DNA]</scope>
    <source>
        <strain evidence="3">DSM 11003</strain>
    </source>
</reference>
<accession>A0A1M5MKM4</accession>
<keyword evidence="1" id="KW-0472">Membrane</keyword>
<gene>
    <name evidence="2" type="ORF">SAMN02745221_00944</name>
</gene>